<evidence type="ECO:0000256" key="3">
    <source>
        <dbReference type="ARBA" id="ARBA00022448"/>
    </source>
</evidence>
<dbReference type="SUPFAM" id="SSF158544">
    <property type="entry name" value="GspK insert domain-like"/>
    <property type="match status" value="1"/>
</dbReference>
<comment type="similarity">
    <text evidence="2">Belongs to the GSP K family.</text>
</comment>
<dbReference type="InterPro" id="IPR049031">
    <property type="entry name" value="T2SSK_SAM-like_1st"/>
</dbReference>
<proteinExistence type="inferred from homology"/>
<name>H8KZV2_FRAAD</name>
<dbReference type="KEGG" id="fau:Fraau_0113"/>
<protein>
    <submittedName>
        <fullName evidence="11">Type II secretory pathway, component PulK</fullName>
    </submittedName>
</protein>
<dbReference type="Gene3D" id="1.10.40.60">
    <property type="entry name" value="EpsJ-like"/>
    <property type="match status" value="1"/>
</dbReference>
<dbReference type="GO" id="GO:0009306">
    <property type="term" value="P:protein secretion"/>
    <property type="evidence" value="ECO:0007669"/>
    <property type="project" value="InterPro"/>
</dbReference>
<gene>
    <name evidence="11" type="ordered locus">Fraau_0113</name>
</gene>
<dbReference type="Pfam" id="PF21687">
    <property type="entry name" value="T2SSK_1st"/>
    <property type="match status" value="1"/>
</dbReference>
<keyword evidence="5" id="KW-0997">Cell inner membrane</keyword>
<dbReference type="STRING" id="767434.Fraau_0113"/>
<dbReference type="PANTHER" id="PTHR38831:SF2">
    <property type="entry name" value="TYPE II SECRETION SYSTEM PROTEIN K"/>
    <property type="match status" value="1"/>
</dbReference>
<keyword evidence="4" id="KW-1003">Cell membrane</keyword>
<dbReference type="PANTHER" id="PTHR38831">
    <property type="entry name" value="TYPE II SECRETION SYSTEM PROTEIN K"/>
    <property type="match status" value="1"/>
</dbReference>
<keyword evidence="6" id="KW-0812">Transmembrane</keyword>
<keyword evidence="9" id="KW-0472">Membrane</keyword>
<dbReference type="OrthoDB" id="9181871at2"/>
<evidence type="ECO:0000256" key="8">
    <source>
        <dbReference type="ARBA" id="ARBA00022989"/>
    </source>
</evidence>
<dbReference type="HOGENOM" id="CLU_057294_3_0_6"/>
<dbReference type="eggNOG" id="COG3156">
    <property type="taxonomic scope" value="Bacteria"/>
</dbReference>
<evidence type="ECO:0000256" key="2">
    <source>
        <dbReference type="ARBA" id="ARBA00007246"/>
    </source>
</evidence>
<evidence type="ECO:0000313" key="11">
    <source>
        <dbReference type="EMBL" id="AFC84613.1"/>
    </source>
</evidence>
<dbReference type="EMBL" id="CP003350">
    <property type="protein sequence ID" value="AFC84613.1"/>
    <property type="molecule type" value="Genomic_DNA"/>
</dbReference>
<dbReference type="AlphaFoldDB" id="H8KZV2"/>
<dbReference type="InterPro" id="IPR005628">
    <property type="entry name" value="GspK"/>
</dbReference>
<evidence type="ECO:0000256" key="7">
    <source>
        <dbReference type="ARBA" id="ARBA00022927"/>
    </source>
</evidence>
<organism evidence="11 12">
    <name type="scientific">Frateuria aurantia (strain ATCC 33424 / DSM 6220 / KCTC 2777 / LMG 1558 / NBRC 3245 / NCIMB 13370)</name>
    <name type="common">Acetobacter aurantius</name>
    <dbReference type="NCBI Taxonomy" id="767434"/>
    <lineage>
        <taxon>Bacteria</taxon>
        <taxon>Pseudomonadati</taxon>
        <taxon>Pseudomonadota</taxon>
        <taxon>Gammaproteobacteria</taxon>
        <taxon>Lysobacterales</taxon>
        <taxon>Rhodanobacteraceae</taxon>
        <taxon>Frateuria</taxon>
    </lineage>
</organism>
<dbReference type="RefSeq" id="WP_014401619.1">
    <property type="nucleotide sequence ID" value="NC_017033.1"/>
</dbReference>
<dbReference type="InterPro" id="IPR038072">
    <property type="entry name" value="GspK_central_sf"/>
</dbReference>
<sequence>MNRDQRGSALLVVLWACTLLGILVGSYALVARVEALQARYQLAHALARDVAESALIETIFSLLQAPDPAAPLRIDGATRHLTRDGMDVRISVRDDRGKIDLNQAPAGLLQRWLMQAGVKDARNVAAALIAWRSPILTLGQHQRQDARYRAAGADYGPRGAPFASVEELGRIPGLGPATLKLMLPDATLWSGMAMPVPELASARVLAASTGLDPAAARQTYLARISRPMAISAATAWGTVESVEVSAEAGDGVRATLAATVRLQGWSADRAYTVLRWQEDGMP</sequence>
<evidence type="ECO:0000259" key="10">
    <source>
        <dbReference type="Pfam" id="PF21687"/>
    </source>
</evidence>
<evidence type="ECO:0000313" key="12">
    <source>
        <dbReference type="Proteomes" id="UP000005234"/>
    </source>
</evidence>
<evidence type="ECO:0000256" key="4">
    <source>
        <dbReference type="ARBA" id="ARBA00022475"/>
    </source>
</evidence>
<keyword evidence="8" id="KW-1133">Transmembrane helix</keyword>
<reference evidence="11" key="1">
    <citation type="submission" date="2012-02" db="EMBL/GenBank/DDBJ databases">
        <title>The complete genome of Frateuria aurantia DSM 6220.</title>
        <authorList>
            <consortium name="US DOE Joint Genome Institute (JGI-PGF)"/>
            <person name="Lucas S."/>
            <person name="Copeland A."/>
            <person name="Lapidus A."/>
            <person name="Glavina del Rio T."/>
            <person name="Dalin E."/>
            <person name="Tice H."/>
            <person name="Bruce D."/>
            <person name="Goodwin L."/>
            <person name="Pitluck S."/>
            <person name="Peters L."/>
            <person name="Ovchinnikova G."/>
            <person name="Teshima H."/>
            <person name="Kyrpides N."/>
            <person name="Mavromatis K."/>
            <person name="Ivanova N."/>
            <person name="Brettin T."/>
            <person name="Detter J.C."/>
            <person name="Han C."/>
            <person name="Larimer F."/>
            <person name="Land M."/>
            <person name="Hauser L."/>
            <person name="Markowitz V."/>
            <person name="Cheng J.-F."/>
            <person name="Hugenholtz P."/>
            <person name="Woyke T."/>
            <person name="Wu D."/>
            <person name="Brambilla E."/>
            <person name="Klenk H.-P."/>
            <person name="Eisen J.A."/>
        </authorList>
    </citation>
    <scope>NUCLEOTIDE SEQUENCE</scope>
    <source>
        <strain evidence="11">DSM 6220</strain>
    </source>
</reference>
<keyword evidence="7" id="KW-0653">Protein transport</keyword>
<comment type="subcellular location">
    <subcellularLocation>
        <location evidence="1">Cell inner membrane</location>
    </subcellularLocation>
</comment>
<dbReference type="GO" id="GO:0005886">
    <property type="term" value="C:plasma membrane"/>
    <property type="evidence" value="ECO:0007669"/>
    <property type="project" value="UniProtKB-SubCell"/>
</dbReference>
<feature type="domain" description="T2SS protein K first SAM-like" evidence="10">
    <location>
        <begin position="102"/>
        <end position="188"/>
    </location>
</feature>
<evidence type="ECO:0000256" key="1">
    <source>
        <dbReference type="ARBA" id="ARBA00004533"/>
    </source>
</evidence>
<evidence type="ECO:0000256" key="9">
    <source>
        <dbReference type="ARBA" id="ARBA00023136"/>
    </source>
</evidence>
<dbReference type="Proteomes" id="UP000005234">
    <property type="component" value="Chromosome"/>
</dbReference>
<accession>H8KZV2</accession>
<evidence type="ECO:0000256" key="6">
    <source>
        <dbReference type="ARBA" id="ARBA00022692"/>
    </source>
</evidence>
<keyword evidence="12" id="KW-1185">Reference proteome</keyword>
<keyword evidence="3" id="KW-0813">Transport</keyword>
<evidence type="ECO:0000256" key="5">
    <source>
        <dbReference type="ARBA" id="ARBA00022519"/>
    </source>
</evidence>